<protein>
    <submittedName>
        <fullName evidence="10">Arylsulfatase A-like enzyme</fullName>
    </submittedName>
</protein>
<dbReference type="Gene3D" id="3.30.1120.10">
    <property type="match status" value="1"/>
</dbReference>
<evidence type="ECO:0000256" key="2">
    <source>
        <dbReference type="ARBA" id="ARBA00008779"/>
    </source>
</evidence>
<comment type="similarity">
    <text evidence="2">Belongs to the sulfatase family.</text>
</comment>
<feature type="domain" description="Sulfatase N-terminal" evidence="9">
    <location>
        <begin position="47"/>
        <end position="373"/>
    </location>
</feature>
<evidence type="ECO:0000313" key="10">
    <source>
        <dbReference type="EMBL" id="MBB3209397.1"/>
    </source>
</evidence>
<dbReference type="PROSITE" id="PS51257">
    <property type="entry name" value="PROKAR_LIPOPROTEIN"/>
    <property type="match status" value="1"/>
</dbReference>
<dbReference type="CDD" id="cd16144">
    <property type="entry name" value="ARS_like"/>
    <property type="match status" value="1"/>
</dbReference>
<evidence type="ECO:0000256" key="3">
    <source>
        <dbReference type="ARBA" id="ARBA00022723"/>
    </source>
</evidence>
<feature type="signal peptide" evidence="8">
    <location>
        <begin position="1"/>
        <end position="29"/>
    </location>
</feature>
<dbReference type="Pfam" id="PF00884">
    <property type="entry name" value="Sulfatase"/>
    <property type="match status" value="1"/>
</dbReference>
<dbReference type="GO" id="GO:0046872">
    <property type="term" value="F:metal ion binding"/>
    <property type="evidence" value="ECO:0007669"/>
    <property type="project" value="UniProtKB-KW"/>
</dbReference>
<dbReference type="InterPro" id="IPR050738">
    <property type="entry name" value="Sulfatase"/>
</dbReference>
<evidence type="ECO:0000256" key="4">
    <source>
        <dbReference type="ARBA" id="ARBA00022729"/>
    </source>
</evidence>
<dbReference type="AlphaFoldDB" id="A0A7W5E3Y3"/>
<gene>
    <name evidence="10" type="ORF">FHS27_005237</name>
</gene>
<evidence type="ECO:0000259" key="9">
    <source>
        <dbReference type="Pfam" id="PF00884"/>
    </source>
</evidence>
<comment type="caution">
    <text evidence="10">The sequence shown here is derived from an EMBL/GenBank/DDBJ whole genome shotgun (WGS) entry which is preliminary data.</text>
</comment>
<dbReference type="InterPro" id="IPR000917">
    <property type="entry name" value="Sulfatase_N"/>
</dbReference>
<keyword evidence="4 8" id="KW-0732">Signal</keyword>
<sequence length="499" mass="55533">MNRFGMNRRGWTLPVCLFLACLNASIGLAELAQPAAMPESDGNAQPPNFVFLLVDDLGWGDFGCYGARFNETPHIDALAGQGMTFQNAYAACAVCSPSRAAILSGCYPARLHLTDWIAGHNHPHAKLSVPDWNMRIDHERILLPEALKESGYTTAFFGKWHLMPIGQDDFDQHYPTDHGFDLNVGGREWGQPKGPGRYFSPFDVPNLDDGEPGEFLTDKLTDAAVEFLEATPQSQPFLLYFSYYTLHGPIMSPPELVAKYKAKAKTFENTNNEHLDPARAGMVERLDESVGRLMQTLDTLGIADNTVIVLTGDNGGNFQGTSGGLRDFKGFSHEGGTREPLVVKWPGVTKAGTSCDEPVIGTDFYPTMLDIANLAPRPDQHQDGLSIVPLLKGDATTLSRDALYWHYPHYHRTAPYGAIRQGDWKLIEFFEDGRLELFDLSKDPSETTNLAQTYPERAERLLQQMVAWRETTGAQMMSDNPDYRPEEAGTVTRQNRKKK</sequence>
<dbReference type="EMBL" id="JACHXU010000023">
    <property type="protein sequence ID" value="MBB3209397.1"/>
    <property type="molecule type" value="Genomic_DNA"/>
</dbReference>
<evidence type="ECO:0000256" key="5">
    <source>
        <dbReference type="ARBA" id="ARBA00022801"/>
    </source>
</evidence>
<name>A0A7W5E3Y3_9BACT</name>
<keyword evidence="5" id="KW-0378">Hydrolase</keyword>
<dbReference type="Proteomes" id="UP000536179">
    <property type="component" value="Unassembled WGS sequence"/>
</dbReference>
<evidence type="ECO:0000256" key="8">
    <source>
        <dbReference type="SAM" id="SignalP"/>
    </source>
</evidence>
<feature type="region of interest" description="Disordered" evidence="7">
    <location>
        <begin position="473"/>
        <end position="499"/>
    </location>
</feature>
<evidence type="ECO:0000313" key="11">
    <source>
        <dbReference type="Proteomes" id="UP000536179"/>
    </source>
</evidence>
<dbReference type="SUPFAM" id="SSF53649">
    <property type="entry name" value="Alkaline phosphatase-like"/>
    <property type="match status" value="1"/>
</dbReference>
<organism evidence="10 11">
    <name type="scientific">Aporhodopirellula rubra</name>
    <dbReference type="NCBI Taxonomy" id="980271"/>
    <lineage>
        <taxon>Bacteria</taxon>
        <taxon>Pseudomonadati</taxon>
        <taxon>Planctomycetota</taxon>
        <taxon>Planctomycetia</taxon>
        <taxon>Pirellulales</taxon>
        <taxon>Pirellulaceae</taxon>
        <taxon>Aporhodopirellula</taxon>
    </lineage>
</organism>
<dbReference type="RefSeq" id="WP_184308002.1">
    <property type="nucleotide sequence ID" value="NZ_JACHXU010000023.1"/>
</dbReference>
<evidence type="ECO:0000256" key="7">
    <source>
        <dbReference type="SAM" id="MobiDB-lite"/>
    </source>
</evidence>
<accession>A0A7W5E3Y3</accession>
<feature type="chain" id="PRO_5030563651" evidence="8">
    <location>
        <begin position="30"/>
        <end position="499"/>
    </location>
</feature>
<proteinExistence type="inferred from homology"/>
<keyword evidence="3" id="KW-0479">Metal-binding</keyword>
<keyword evidence="6" id="KW-0106">Calcium</keyword>
<dbReference type="GO" id="GO:0004065">
    <property type="term" value="F:arylsulfatase activity"/>
    <property type="evidence" value="ECO:0007669"/>
    <property type="project" value="TreeGrafter"/>
</dbReference>
<keyword evidence="11" id="KW-1185">Reference proteome</keyword>
<dbReference type="InterPro" id="IPR017850">
    <property type="entry name" value="Alkaline_phosphatase_core_sf"/>
</dbReference>
<comment type="cofactor">
    <cofactor evidence="1">
        <name>Ca(2+)</name>
        <dbReference type="ChEBI" id="CHEBI:29108"/>
    </cofactor>
</comment>
<reference evidence="10 11" key="1">
    <citation type="submission" date="2020-08" db="EMBL/GenBank/DDBJ databases">
        <title>Genomic Encyclopedia of Type Strains, Phase III (KMG-III): the genomes of soil and plant-associated and newly described type strains.</title>
        <authorList>
            <person name="Whitman W."/>
        </authorList>
    </citation>
    <scope>NUCLEOTIDE SEQUENCE [LARGE SCALE GENOMIC DNA]</scope>
    <source>
        <strain evidence="10 11">CECT 8075</strain>
    </source>
</reference>
<dbReference type="Gene3D" id="3.40.720.10">
    <property type="entry name" value="Alkaline Phosphatase, subunit A"/>
    <property type="match status" value="1"/>
</dbReference>
<dbReference type="PANTHER" id="PTHR42693">
    <property type="entry name" value="ARYLSULFATASE FAMILY MEMBER"/>
    <property type="match status" value="1"/>
</dbReference>
<evidence type="ECO:0000256" key="6">
    <source>
        <dbReference type="ARBA" id="ARBA00022837"/>
    </source>
</evidence>
<dbReference type="PANTHER" id="PTHR42693:SF42">
    <property type="entry name" value="ARYLSULFATASE G"/>
    <property type="match status" value="1"/>
</dbReference>
<evidence type="ECO:0000256" key="1">
    <source>
        <dbReference type="ARBA" id="ARBA00001913"/>
    </source>
</evidence>